<dbReference type="Pfam" id="PF13391">
    <property type="entry name" value="HNH_2"/>
    <property type="match status" value="1"/>
</dbReference>
<dbReference type="InterPro" id="IPR058813">
    <property type="entry name" value="DNA-SBD_ScoMcrA"/>
</dbReference>
<evidence type="ECO:0000259" key="1">
    <source>
        <dbReference type="Pfam" id="PF13391"/>
    </source>
</evidence>
<dbReference type="InterPro" id="IPR011396">
    <property type="entry name" value="PT_DNA_restrict"/>
</dbReference>
<dbReference type="InterPro" id="IPR003615">
    <property type="entry name" value="HNH_nuc"/>
</dbReference>
<dbReference type="GO" id="GO:0004519">
    <property type="term" value="F:endonuclease activity"/>
    <property type="evidence" value="ECO:0007669"/>
    <property type="project" value="UniProtKB-KW"/>
</dbReference>
<evidence type="ECO:0000259" key="2">
    <source>
        <dbReference type="Pfam" id="PF26340"/>
    </source>
</evidence>
<comment type="caution">
    <text evidence="3">The sequence shown here is derived from an EMBL/GenBank/DDBJ whole genome shotgun (WGS) entry which is preliminary data.</text>
</comment>
<dbReference type="Proteomes" id="UP001592530">
    <property type="component" value="Unassembled WGS sequence"/>
</dbReference>
<gene>
    <name evidence="3" type="ORF">ACEZDB_26820</name>
</gene>
<organism evidence="3 4">
    <name type="scientific">Streptacidiphilus alkalitolerans</name>
    <dbReference type="NCBI Taxonomy" id="3342712"/>
    <lineage>
        <taxon>Bacteria</taxon>
        <taxon>Bacillati</taxon>
        <taxon>Actinomycetota</taxon>
        <taxon>Actinomycetes</taxon>
        <taxon>Kitasatosporales</taxon>
        <taxon>Streptomycetaceae</taxon>
        <taxon>Streptacidiphilus</taxon>
    </lineage>
</organism>
<protein>
    <submittedName>
        <fullName evidence="3">HNH endonuclease</fullName>
    </submittedName>
</protein>
<dbReference type="RefSeq" id="WP_380556745.1">
    <property type="nucleotide sequence ID" value="NZ_JBHEZY010000012.1"/>
</dbReference>
<evidence type="ECO:0000313" key="4">
    <source>
        <dbReference type="Proteomes" id="UP001592530"/>
    </source>
</evidence>
<dbReference type="EMBL" id="JBHEZY010000012">
    <property type="protein sequence ID" value="MFC1434259.1"/>
    <property type="molecule type" value="Genomic_DNA"/>
</dbReference>
<keyword evidence="3" id="KW-0255">Endonuclease</keyword>
<proteinExistence type="predicted"/>
<keyword evidence="3" id="KW-0540">Nuclease</keyword>
<evidence type="ECO:0000313" key="3">
    <source>
        <dbReference type="EMBL" id="MFC1434259.1"/>
    </source>
</evidence>
<name>A0ABV6X7S3_9ACTN</name>
<sequence length="335" mass="35676">MTREQLLSTLAGLRKAPTPGGARAPHKPLLLLWLLGRLEATGSTVASYREAAGPVGSLIEDYGPRAPSVRHRAVMPFVHLERTLWDLRDGAGRPIPSDLRESHRGLLELEAIGRLRPEAEQLLRDPATLLAAARLLLEQHFTSTLEEAICARAGLDLPGLEHSLLEAALRGTLAGPATGAEPEAGAEAEAEAGPNGEARYRILRRRIRIRDAAFSGRVLSAYGHACAMCGYDGTLRGAPAGIEAAHVRWHSHQGPDEVSNALALCALHHTLLDLGALGLTPERTIRVSRRYAAATPAGAAVTALDGAPLAVPRTLPSGVAPEHIAWHDAQVFKSM</sequence>
<reference evidence="3 4" key="1">
    <citation type="submission" date="2024-09" db="EMBL/GenBank/DDBJ databases">
        <authorList>
            <person name="Lee S.D."/>
        </authorList>
    </citation>
    <scope>NUCLEOTIDE SEQUENCE [LARGE SCALE GENOMIC DNA]</scope>
    <source>
        <strain evidence="3 4">N1-3</strain>
    </source>
</reference>
<dbReference type="Pfam" id="PF26340">
    <property type="entry name" value="DNA-SBD_ScoMcrA"/>
    <property type="match status" value="1"/>
</dbReference>
<keyword evidence="3" id="KW-0378">Hydrolase</keyword>
<feature type="domain" description="HNH nuclease" evidence="1">
    <location>
        <begin position="226"/>
        <end position="278"/>
    </location>
</feature>
<dbReference type="PIRSF" id="PIRSF030850">
    <property type="entry name" value="UCP030850"/>
    <property type="match status" value="1"/>
</dbReference>
<feature type="domain" description="ScoMcrA-like DNA sulfur-binding" evidence="2">
    <location>
        <begin position="4"/>
        <end position="156"/>
    </location>
</feature>
<accession>A0ABV6X7S3</accession>